<gene>
    <name evidence="6" type="ORF">TDUB1175_LOCUS16356</name>
</gene>
<dbReference type="Gene3D" id="2.40.100.10">
    <property type="entry name" value="Cyclophilin-like"/>
    <property type="match status" value="1"/>
</dbReference>
<accession>A0A7R9WAA1</accession>
<dbReference type="PANTHER" id="PTHR45625">
    <property type="entry name" value="PEPTIDYL-PROLYL CIS-TRANS ISOMERASE-RELATED"/>
    <property type="match status" value="1"/>
</dbReference>
<reference evidence="6" key="1">
    <citation type="submission" date="2021-01" db="EMBL/GenBank/DDBJ databases">
        <authorList>
            <person name="Corre E."/>
            <person name="Pelletier E."/>
            <person name="Niang G."/>
            <person name="Scheremetjew M."/>
            <person name="Finn R."/>
            <person name="Kale V."/>
            <person name="Holt S."/>
            <person name="Cochrane G."/>
            <person name="Meng A."/>
            <person name="Brown T."/>
            <person name="Cohen L."/>
        </authorList>
    </citation>
    <scope>NUCLEOTIDE SEQUENCE</scope>
    <source>
        <strain evidence="6">CCMP147</strain>
    </source>
</reference>
<sequence length="304" mass="34234">MADDESNTSPESWKREDIDEVSIVRCGTSSGPFTLRLERMWSPHGYDRAVHLFNRGFYDNTHFFRVVPSFLVQFGISYTNSEDLRDTAKATIPDDPQLDPPIPFEEGTVSFAGSGKDSRTSQLFISYSKSSSLGTQLWETPIGKVVDGMQNVKNFYSEYGDGPPYGNGPKQHKIEREGRKYIENDFPLLDKFLRCTVHEGDISPKADAVDKSEFRPDKLDQRVERLSSDTSHIILPEEISQPRRDRLKSAPSRRTSAYQDHHQKLQASQESDLVAVIAVGVVVILAIISMLVFNGSRKKGSKKS</sequence>
<evidence type="ECO:0000256" key="4">
    <source>
        <dbReference type="SAM" id="Phobius"/>
    </source>
</evidence>
<evidence type="ECO:0000256" key="2">
    <source>
        <dbReference type="ARBA" id="ARBA00023242"/>
    </source>
</evidence>
<feature type="transmembrane region" description="Helical" evidence="4">
    <location>
        <begin position="273"/>
        <end position="293"/>
    </location>
</feature>
<dbReference type="GO" id="GO:0071013">
    <property type="term" value="C:catalytic step 2 spliceosome"/>
    <property type="evidence" value="ECO:0007669"/>
    <property type="project" value="TreeGrafter"/>
</dbReference>
<keyword evidence="4" id="KW-0812">Transmembrane</keyword>
<protein>
    <recommendedName>
        <fullName evidence="5">PPIase cyclophilin-type domain-containing protein</fullName>
    </recommendedName>
</protein>
<comment type="subcellular location">
    <subcellularLocation>
        <location evidence="1">Nucleus</location>
    </subcellularLocation>
</comment>
<keyword evidence="4" id="KW-1133">Transmembrane helix</keyword>
<evidence type="ECO:0000256" key="3">
    <source>
        <dbReference type="SAM" id="MobiDB-lite"/>
    </source>
</evidence>
<feature type="domain" description="PPIase cyclophilin-type" evidence="5">
    <location>
        <begin position="20"/>
        <end position="171"/>
    </location>
</feature>
<dbReference type="GO" id="GO:0003755">
    <property type="term" value="F:peptidyl-prolyl cis-trans isomerase activity"/>
    <property type="evidence" value="ECO:0007669"/>
    <property type="project" value="InterPro"/>
</dbReference>
<dbReference type="PRINTS" id="PR00153">
    <property type="entry name" value="CSAPPISMRASE"/>
</dbReference>
<dbReference type="EMBL" id="HBED01032674">
    <property type="protein sequence ID" value="CAD8317562.1"/>
    <property type="molecule type" value="Transcribed_RNA"/>
</dbReference>
<keyword evidence="4" id="KW-0472">Membrane</keyword>
<name>A0A7R9WAA1_9STRA</name>
<dbReference type="PROSITE" id="PS50072">
    <property type="entry name" value="CSA_PPIASE_2"/>
    <property type="match status" value="1"/>
</dbReference>
<dbReference type="SUPFAM" id="SSF50891">
    <property type="entry name" value="Cyclophilin-like"/>
    <property type="match status" value="1"/>
</dbReference>
<dbReference type="PANTHER" id="PTHR45625:SF6">
    <property type="entry name" value="SPLICEOSOME-ASSOCIATED PROTEIN CWC27 HOMOLOG"/>
    <property type="match status" value="1"/>
</dbReference>
<evidence type="ECO:0000313" key="6">
    <source>
        <dbReference type="EMBL" id="CAD8317562.1"/>
    </source>
</evidence>
<evidence type="ECO:0000256" key="1">
    <source>
        <dbReference type="ARBA" id="ARBA00004123"/>
    </source>
</evidence>
<proteinExistence type="predicted"/>
<dbReference type="InterPro" id="IPR044666">
    <property type="entry name" value="Cyclophilin_A-like"/>
</dbReference>
<evidence type="ECO:0000259" key="5">
    <source>
        <dbReference type="PROSITE" id="PS50072"/>
    </source>
</evidence>
<keyword evidence="2" id="KW-0539">Nucleus</keyword>
<feature type="region of interest" description="Disordered" evidence="3">
    <location>
        <begin position="242"/>
        <end position="264"/>
    </location>
</feature>
<dbReference type="InterPro" id="IPR029000">
    <property type="entry name" value="Cyclophilin-like_dom_sf"/>
</dbReference>
<dbReference type="AlphaFoldDB" id="A0A7R9WAA1"/>
<dbReference type="Pfam" id="PF00160">
    <property type="entry name" value="Pro_isomerase"/>
    <property type="match status" value="1"/>
</dbReference>
<organism evidence="6">
    <name type="scientific">Pseudictyota dubia</name>
    <dbReference type="NCBI Taxonomy" id="2749911"/>
    <lineage>
        <taxon>Eukaryota</taxon>
        <taxon>Sar</taxon>
        <taxon>Stramenopiles</taxon>
        <taxon>Ochrophyta</taxon>
        <taxon>Bacillariophyta</taxon>
        <taxon>Mediophyceae</taxon>
        <taxon>Biddulphiophycidae</taxon>
        <taxon>Eupodiscales</taxon>
        <taxon>Odontellaceae</taxon>
        <taxon>Pseudictyota</taxon>
    </lineage>
</organism>
<dbReference type="InterPro" id="IPR002130">
    <property type="entry name" value="Cyclophilin-type_PPIase_dom"/>
</dbReference>